<name>A0A6J5WT09_PRUAR</name>
<protein>
    <submittedName>
        <fullName evidence="1">Uncharacterized protein</fullName>
    </submittedName>
</protein>
<dbReference type="AlphaFoldDB" id="A0A6J5WT09"/>
<evidence type="ECO:0000313" key="1">
    <source>
        <dbReference type="EMBL" id="CAB4303403.1"/>
    </source>
</evidence>
<accession>A0A6J5WT09</accession>
<sequence length="332" mass="36362">MGAHLGPICQEHAVFASSYALARAVDGCRARLTYDLLFVRRLALCGPSRPFFRSARSSLLISPFPWSRPDLDSCASFLLFLSLSVPSFISVSTCPSGASSCTSPHSSALLLPFRPTSQARSFDALFTKSGFQSSPFAYCFVLSSPPPVFTVGQNSTARRVAAFLQQPDLRPTLRLGACDRAGTRALTLRRAPPTPFDFGSGPSRLLRYLLLTLPSVSSSSSHIVGPYLVQAGLPSRSRRPLFHRRSCTVSFPRVIDMLKFPRCTPPESWVCRCTASSRAEAPRQFFLSPLDDGRWDVPAFHHRPGTRRFSPTTSILSCVRAFSLAGLSAFYA</sequence>
<dbReference type="Proteomes" id="UP000507245">
    <property type="component" value="Unassembled WGS sequence"/>
</dbReference>
<keyword evidence="2" id="KW-1185">Reference proteome</keyword>
<gene>
    <name evidence="1" type="ORF">ORAREDHAP_LOCUS19559</name>
</gene>
<dbReference type="EMBL" id="CAEKKB010000003">
    <property type="protein sequence ID" value="CAB4303403.1"/>
    <property type="molecule type" value="Genomic_DNA"/>
</dbReference>
<evidence type="ECO:0000313" key="2">
    <source>
        <dbReference type="Proteomes" id="UP000507245"/>
    </source>
</evidence>
<organism evidence="1 2">
    <name type="scientific">Prunus armeniaca</name>
    <name type="common">Apricot</name>
    <name type="synonym">Armeniaca vulgaris</name>
    <dbReference type="NCBI Taxonomy" id="36596"/>
    <lineage>
        <taxon>Eukaryota</taxon>
        <taxon>Viridiplantae</taxon>
        <taxon>Streptophyta</taxon>
        <taxon>Embryophyta</taxon>
        <taxon>Tracheophyta</taxon>
        <taxon>Spermatophyta</taxon>
        <taxon>Magnoliopsida</taxon>
        <taxon>eudicotyledons</taxon>
        <taxon>Gunneridae</taxon>
        <taxon>Pentapetalae</taxon>
        <taxon>rosids</taxon>
        <taxon>fabids</taxon>
        <taxon>Rosales</taxon>
        <taxon>Rosaceae</taxon>
        <taxon>Amygdaloideae</taxon>
        <taxon>Amygdaleae</taxon>
        <taxon>Prunus</taxon>
    </lineage>
</organism>
<reference evidence="2" key="1">
    <citation type="journal article" date="2020" name="Genome Biol.">
        <title>Gamete binning: chromosome-level and haplotype-resolved genome assembly enabled by high-throughput single-cell sequencing of gamete genomes.</title>
        <authorList>
            <person name="Campoy J.A."/>
            <person name="Sun H."/>
            <person name="Goel M."/>
            <person name="Jiao W.-B."/>
            <person name="Folz-Donahue K."/>
            <person name="Wang N."/>
            <person name="Rubio M."/>
            <person name="Liu C."/>
            <person name="Kukat C."/>
            <person name="Ruiz D."/>
            <person name="Huettel B."/>
            <person name="Schneeberger K."/>
        </authorList>
    </citation>
    <scope>NUCLEOTIDE SEQUENCE [LARGE SCALE GENOMIC DNA]</scope>
    <source>
        <strain evidence="2">cv. Rojo Pasion</strain>
    </source>
</reference>
<proteinExistence type="predicted"/>